<comment type="caution">
    <text evidence="2">The sequence shown here is derived from an EMBL/GenBank/DDBJ whole genome shotgun (WGS) entry which is preliminary data.</text>
</comment>
<sequence length="514" mass="56574">MRSSLLTAASLASLFGALPVLGDNGTYWPWQTFKSEPSLQPPVLDITKYGPTSPGYLFFDQNGNYAHNYSLFIMTDDGDLVWQGGYGDFAGFRAQVLDGEPVITFFNGVTWSEPYGWGYGLIQVLDGAYESIYNVTVNGSDLQTLPDTDVDSSGFVSWLDLHEDRITPEGTMLTTSYNVTQANLTPVGGKEDGWLADCVFYEIDIKTDTVLFQWNALAHQDQIPLADAEPYYPLADFGANQSFPWGPFHINTVDKLHDGSYLISSRHYCSLFLINPDGSVAWTLNGRTGGDFTLGSGISFCYQHDSRVRHIDGSTIDISMFNNDNNSEDYGVNQTTGLFLRLDTKEWTATLIQELTDPSDAVYAASQGNLQVLSNGHSIMGYGSTPRIKEYYPNGTVAMSVKFGPGNNNIFSYRAYRLPWVGRPNTLPKAVACKGQTSNQTEVYMSWNGATEYTSWKVYSGTSEYALSFATEVARTGFETSARLASAASYVRVEAFGLGVTLGSSEVIMVQDQC</sequence>
<gene>
    <name evidence="2" type="ORF">EKO27_g9363</name>
</gene>
<feature type="signal peptide" evidence="1">
    <location>
        <begin position="1"/>
        <end position="22"/>
    </location>
</feature>
<name>A0A439CUC9_9PEZI</name>
<dbReference type="EMBL" id="RYZI01000404">
    <property type="protein sequence ID" value="RWA05746.1"/>
    <property type="molecule type" value="Genomic_DNA"/>
</dbReference>
<dbReference type="AlphaFoldDB" id="A0A439CUC9"/>
<dbReference type="PANTHER" id="PTHR35340:SF6">
    <property type="entry name" value="ASST-DOMAIN-CONTAINING PROTEIN"/>
    <property type="match status" value="1"/>
</dbReference>
<evidence type="ECO:0000256" key="1">
    <source>
        <dbReference type="SAM" id="SignalP"/>
    </source>
</evidence>
<evidence type="ECO:0008006" key="4">
    <source>
        <dbReference type="Google" id="ProtNLM"/>
    </source>
</evidence>
<keyword evidence="1" id="KW-0732">Signal</keyword>
<dbReference type="InterPro" id="IPR053143">
    <property type="entry name" value="Arylsulfate_ST"/>
</dbReference>
<evidence type="ECO:0000313" key="2">
    <source>
        <dbReference type="EMBL" id="RWA05746.1"/>
    </source>
</evidence>
<evidence type="ECO:0000313" key="3">
    <source>
        <dbReference type="Proteomes" id="UP000286045"/>
    </source>
</evidence>
<dbReference type="PANTHER" id="PTHR35340">
    <property type="entry name" value="PQQ ENZYME REPEAT PROTEIN-RELATED"/>
    <property type="match status" value="1"/>
</dbReference>
<dbReference type="STRING" id="363999.A0A439CUC9"/>
<feature type="chain" id="PRO_5019229354" description="ASST-domain-containing protein" evidence="1">
    <location>
        <begin position="23"/>
        <end position="514"/>
    </location>
</feature>
<protein>
    <recommendedName>
        <fullName evidence="4">ASST-domain-containing protein</fullName>
    </recommendedName>
</protein>
<dbReference type="InterPro" id="IPR039535">
    <property type="entry name" value="ASST-like"/>
</dbReference>
<keyword evidence="3" id="KW-1185">Reference proteome</keyword>
<accession>A0A439CUC9</accession>
<reference evidence="2 3" key="1">
    <citation type="submission" date="2018-12" db="EMBL/GenBank/DDBJ databases">
        <title>Draft genome sequence of Xylaria grammica IHI A82.</title>
        <authorList>
            <person name="Buettner E."/>
            <person name="Kellner H."/>
        </authorList>
    </citation>
    <scope>NUCLEOTIDE SEQUENCE [LARGE SCALE GENOMIC DNA]</scope>
    <source>
        <strain evidence="2 3">IHI A82</strain>
    </source>
</reference>
<organism evidence="2 3">
    <name type="scientific">Xylaria grammica</name>
    <dbReference type="NCBI Taxonomy" id="363999"/>
    <lineage>
        <taxon>Eukaryota</taxon>
        <taxon>Fungi</taxon>
        <taxon>Dikarya</taxon>
        <taxon>Ascomycota</taxon>
        <taxon>Pezizomycotina</taxon>
        <taxon>Sordariomycetes</taxon>
        <taxon>Xylariomycetidae</taxon>
        <taxon>Xylariales</taxon>
        <taxon>Xylariaceae</taxon>
        <taxon>Xylaria</taxon>
    </lineage>
</organism>
<proteinExistence type="predicted"/>
<dbReference type="Pfam" id="PF14269">
    <property type="entry name" value="Arylsulfotran_2"/>
    <property type="match status" value="1"/>
</dbReference>
<dbReference type="Proteomes" id="UP000286045">
    <property type="component" value="Unassembled WGS sequence"/>
</dbReference>